<keyword evidence="7" id="KW-0812">Transmembrane</keyword>
<feature type="domain" description="Peptidase S8/S53" evidence="9">
    <location>
        <begin position="58"/>
        <end position="309"/>
    </location>
</feature>
<dbReference type="Pfam" id="PF00082">
    <property type="entry name" value="Peptidase_S8"/>
    <property type="match status" value="1"/>
</dbReference>
<dbReference type="AlphaFoldDB" id="A0A1H3T1K5"/>
<accession>A0A1H3T1K5</accession>
<organism evidence="10 11">
    <name type="scientific">Asanoa ishikariensis</name>
    <dbReference type="NCBI Taxonomy" id="137265"/>
    <lineage>
        <taxon>Bacteria</taxon>
        <taxon>Bacillati</taxon>
        <taxon>Actinomycetota</taxon>
        <taxon>Actinomycetes</taxon>
        <taxon>Micromonosporales</taxon>
        <taxon>Micromonosporaceae</taxon>
        <taxon>Asanoa</taxon>
    </lineage>
</organism>
<dbReference type="EMBL" id="FNQB01000003">
    <property type="protein sequence ID" value="SDZ44146.1"/>
    <property type="molecule type" value="Genomic_DNA"/>
</dbReference>
<proteinExistence type="inferred from homology"/>
<keyword evidence="2 5" id="KW-0645">Protease</keyword>
<protein>
    <submittedName>
        <fullName evidence="10">Type VII secretion-associated serine protease mycosin</fullName>
    </submittedName>
</protein>
<dbReference type="SUPFAM" id="SSF52743">
    <property type="entry name" value="Subtilisin-like"/>
    <property type="match status" value="1"/>
</dbReference>
<sequence>MGFRQVVRSTCSVLVLVAATGLGPLLAPAPARASDTVRSLQWHLDALKIPQAHRLSKGKGVVVAVIDSGVQASHPDLKGQVLPGKGFGPGSVDDGRTDPDRTAGHGTAMAGLIAARGGDERHALGIAPEAKILPVSLGPSGLREAPAGIRWAVDNGADVINVSLGTERDDPEVVEAVEYALSKDVVVVAATGNTGSTYLEIPMPASIPGVIAVGGATRSGALWDGTIVGQAMAVSAPGEAIVAPTRPGVAEGDYAVYEGTSASAAIVSGVVALVRARYPSLDAANVVNRVVSTARDRGAKGRDPEYGFGSVDVLAALTREVPAVEANPLGAPPAPSASAAPADAGSEQREGSGGSWVLIAIVLALVLAAALVVVLVLVNRRARRS</sequence>
<keyword evidence="7" id="KW-0472">Membrane</keyword>
<dbReference type="InterPro" id="IPR015500">
    <property type="entry name" value="Peptidase_S8_subtilisin-rel"/>
</dbReference>
<dbReference type="PROSITE" id="PS00136">
    <property type="entry name" value="SUBTILASE_ASP"/>
    <property type="match status" value="1"/>
</dbReference>
<dbReference type="PANTHER" id="PTHR43806:SF11">
    <property type="entry name" value="CEREVISIN-RELATED"/>
    <property type="match status" value="1"/>
</dbReference>
<evidence type="ECO:0000256" key="2">
    <source>
        <dbReference type="ARBA" id="ARBA00022670"/>
    </source>
</evidence>
<keyword evidence="7" id="KW-1133">Transmembrane helix</keyword>
<evidence type="ECO:0000256" key="1">
    <source>
        <dbReference type="ARBA" id="ARBA00011073"/>
    </source>
</evidence>
<dbReference type="PROSITE" id="PS51892">
    <property type="entry name" value="SUBTILASE"/>
    <property type="match status" value="1"/>
</dbReference>
<feature type="active site" description="Charge relay system" evidence="5">
    <location>
        <position position="105"/>
    </location>
</feature>
<dbReference type="InterPro" id="IPR050131">
    <property type="entry name" value="Peptidase_S8_subtilisin-like"/>
</dbReference>
<evidence type="ECO:0000259" key="9">
    <source>
        <dbReference type="Pfam" id="PF00082"/>
    </source>
</evidence>
<evidence type="ECO:0000256" key="8">
    <source>
        <dbReference type="SAM" id="SignalP"/>
    </source>
</evidence>
<evidence type="ECO:0000256" key="5">
    <source>
        <dbReference type="PROSITE-ProRule" id="PRU01240"/>
    </source>
</evidence>
<keyword evidence="4 5" id="KW-0720">Serine protease</keyword>
<dbReference type="GO" id="GO:0004252">
    <property type="term" value="F:serine-type endopeptidase activity"/>
    <property type="evidence" value="ECO:0007669"/>
    <property type="project" value="UniProtKB-UniRule"/>
</dbReference>
<feature type="signal peptide" evidence="8">
    <location>
        <begin position="1"/>
        <end position="33"/>
    </location>
</feature>
<evidence type="ECO:0000313" key="11">
    <source>
        <dbReference type="Proteomes" id="UP000199632"/>
    </source>
</evidence>
<dbReference type="InterPro" id="IPR023827">
    <property type="entry name" value="Peptidase_S8_Asp-AS"/>
</dbReference>
<comment type="similarity">
    <text evidence="1 5">Belongs to the peptidase S8 family.</text>
</comment>
<dbReference type="InterPro" id="IPR000209">
    <property type="entry name" value="Peptidase_S8/S53_dom"/>
</dbReference>
<dbReference type="Proteomes" id="UP000199632">
    <property type="component" value="Unassembled WGS sequence"/>
</dbReference>
<dbReference type="RefSeq" id="WP_090798186.1">
    <property type="nucleotide sequence ID" value="NZ_BOND01000004.1"/>
</dbReference>
<feature type="compositionally biased region" description="Basic and acidic residues" evidence="6">
    <location>
        <begin position="93"/>
        <end position="102"/>
    </location>
</feature>
<feature type="region of interest" description="Disordered" evidence="6">
    <location>
        <begin position="327"/>
        <end position="348"/>
    </location>
</feature>
<evidence type="ECO:0000256" key="7">
    <source>
        <dbReference type="SAM" id="Phobius"/>
    </source>
</evidence>
<name>A0A1H3T1K5_9ACTN</name>
<dbReference type="OrthoDB" id="9798386at2"/>
<dbReference type="STRING" id="137265.SAMN05421684_5070"/>
<dbReference type="PRINTS" id="PR00723">
    <property type="entry name" value="SUBTILISIN"/>
</dbReference>
<dbReference type="GO" id="GO:0006508">
    <property type="term" value="P:proteolysis"/>
    <property type="evidence" value="ECO:0007669"/>
    <property type="project" value="UniProtKB-KW"/>
</dbReference>
<gene>
    <name evidence="10" type="ORF">SAMN05421684_5070</name>
</gene>
<feature type="active site" description="Charge relay system" evidence="5">
    <location>
        <position position="261"/>
    </location>
</feature>
<evidence type="ECO:0000256" key="4">
    <source>
        <dbReference type="ARBA" id="ARBA00022825"/>
    </source>
</evidence>
<evidence type="ECO:0000256" key="6">
    <source>
        <dbReference type="SAM" id="MobiDB-lite"/>
    </source>
</evidence>
<feature type="chain" id="PRO_5011524557" evidence="8">
    <location>
        <begin position="34"/>
        <end position="385"/>
    </location>
</feature>
<reference evidence="11" key="1">
    <citation type="submission" date="2016-10" db="EMBL/GenBank/DDBJ databases">
        <authorList>
            <person name="Varghese N."/>
            <person name="Submissions S."/>
        </authorList>
    </citation>
    <scope>NUCLEOTIDE SEQUENCE [LARGE SCALE GENOMIC DNA]</scope>
    <source>
        <strain evidence="11">DSM 44718</strain>
    </source>
</reference>
<feature type="region of interest" description="Disordered" evidence="6">
    <location>
        <begin position="81"/>
        <end position="102"/>
    </location>
</feature>
<evidence type="ECO:0000256" key="3">
    <source>
        <dbReference type="ARBA" id="ARBA00022801"/>
    </source>
</evidence>
<evidence type="ECO:0000313" key="10">
    <source>
        <dbReference type="EMBL" id="SDZ44146.1"/>
    </source>
</evidence>
<keyword evidence="8" id="KW-0732">Signal</keyword>
<dbReference type="Gene3D" id="3.40.50.200">
    <property type="entry name" value="Peptidase S8/S53 domain"/>
    <property type="match status" value="1"/>
</dbReference>
<dbReference type="PANTHER" id="PTHR43806">
    <property type="entry name" value="PEPTIDASE S8"/>
    <property type="match status" value="1"/>
</dbReference>
<feature type="transmembrane region" description="Helical" evidence="7">
    <location>
        <begin position="356"/>
        <end position="378"/>
    </location>
</feature>
<feature type="active site" description="Charge relay system" evidence="5">
    <location>
        <position position="67"/>
    </location>
</feature>
<keyword evidence="3 5" id="KW-0378">Hydrolase</keyword>
<dbReference type="InterPro" id="IPR036852">
    <property type="entry name" value="Peptidase_S8/S53_dom_sf"/>
</dbReference>
<keyword evidence="11" id="KW-1185">Reference proteome</keyword>